<dbReference type="Gene3D" id="3.40.50.850">
    <property type="entry name" value="Isochorismatase-like"/>
    <property type="match status" value="1"/>
</dbReference>
<keyword evidence="5" id="KW-1185">Reference proteome</keyword>
<proteinExistence type="inferred from homology"/>
<name>X0PGS9_9LACO</name>
<dbReference type="InterPro" id="IPR050272">
    <property type="entry name" value="Isochorismatase-like_hydrls"/>
</dbReference>
<protein>
    <recommendedName>
        <fullName evidence="3">Isochorismatase-like domain-containing protein</fullName>
    </recommendedName>
</protein>
<evidence type="ECO:0000259" key="3">
    <source>
        <dbReference type="Pfam" id="PF00857"/>
    </source>
</evidence>
<dbReference type="RefSeq" id="WP_035455078.1">
    <property type="nucleotide sequence ID" value="NZ_AZGA01000074.1"/>
</dbReference>
<dbReference type="InterPro" id="IPR036380">
    <property type="entry name" value="Isochorismatase-like_sf"/>
</dbReference>
<sequence length="195" mass="21203">MTFDLNLTLSKTALVAIDLQQGILNTRQLRPNANQQVLTAANQIAASLKNTAALITLVNVDAATMGYLHPFDHQVRHYPADFGQLAMAIAADETAQNVIRVTKHNPGAFFGTDLDLQLRRRKIDTIILTGVVTTNGVYATALDAFQYGYRVILVADACADRDAALHDTFITKLFPKIARVANTAQVLQALATAKK</sequence>
<keyword evidence="2" id="KW-0378">Hydrolase</keyword>
<gene>
    <name evidence="4" type="ORF">FC83_GL000556</name>
</gene>
<dbReference type="EMBL" id="AZGA01000074">
    <property type="protein sequence ID" value="KRM31874.1"/>
    <property type="molecule type" value="Genomic_DNA"/>
</dbReference>
<dbReference type="eggNOG" id="COG1335">
    <property type="taxonomic scope" value="Bacteria"/>
</dbReference>
<evidence type="ECO:0000256" key="2">
    <source>
        <dbReference type="ARBA" id="ARBA00022801"/>
    </source>
</evidence>
<dbReference type="Pfam" id="PF00857">
    <property type="entry name" value="Isochorismatase"/>
    <property type="match status" value="1"/>
</dbReference>
<dbReference type="InterPro" id="IPR000868">
    <property type="entry name" value="Isochorismatase-like_dom"/>
</dbReference>
<evidence type="ECO:0000256" key="1">
    <source>
        <dbReference type="ARBA" id="ARBA00006336"/>
    </source>
</evidence>
<organism evidence="4 5">
    <name type="scientific">Agrilactobacillus composti DSM 18527 = JCM 14202</name>
    <dbReference type="NCBI Taxonomy" id="1423734"/>
    <lineage>
        <taxon>Bacteria</taxon>
        <taxon>Bacillati</taxon>
        <taxon>Bacillota</taxon>
        <taxon>Bacilli</taxon>
        <taxon>Lactobacillales</taxon>
        <taxon>Lactobacillaceae</taxon>
        <taxon>Agrilactobacillus</taxon>
    </lineage>
</organism>
<dbReference type="PATRIC" id="fig|1423734.3.peg.562"/>
<dbReference type="PANTHER" id="PTHR43540:SF7">
    <property type="entry name" value="ISOCHORISMATASE FAMILY PROTEIN YECD"/>
    <property type="match status" value="1"/>
</dbReference>
<dbReference type="Proteomes" id="UP000051236">
    <property type="component" value="Unassembled WGS sequence"/>
</dbReference>
<reference evidence="4 5" key="1">
    <citation type="journal article" date="2015" name="Genome Announc.">
        <title>Expanding the biotechnology potential of lactobacilli through comparative genomics of 213 strains and associated genera.</title>
        <authorList>
            <person name="Sun Z."/>
            <person name="Harris H.M."/>
            <person name="McCann A."/>
            <person name="Guo C."/>
            <person name="Argimon S."/>
            <person name="Zhang W."/>
            <person name="Yang X."/>
            <person name="Jeffery I.B."/>
            <person name="Cooney J.C."/>
            <person name="Kagawa T.F."/>
            <person name="Liu W."/>
            <person name="Song Y."/>
            <person name="Salvetti E."/>
            <person name="Wrobel A."/>
            <person name="Rasinkangas P."/>
            <person name="Parkhill J."/>
            <person name="Rea M.C."/>
            <person name="O'Sullivan O."/>
            <person name="Ritari J."/>
            <person name="Douillard F.P."/>
            <person name="Paul Ross R."/>
            <person name="Yang R."/>
            <person name="Briner A.E."/>
            <person name="Felis G.E."/>
            <person name="de Vos W.M."/>
            <person name="Barrangou R."/>
            <person name="Klaenhammer T.R."/>
            <person name="Caufield P.W."/>
            <person name="Cui Y."/>
            <person name="Zhang H."/>
            <person name="O'Toole P.W."/>
        </authorList>
    </citation>
    <scope>NUCLEOTIDE SEQUENCE [LARGE SCALE GENOMIC DNA]</scope>
    <source>
        <strain evidence="4 5">DSM 18527</strain>
    </source>
</reference>
<dbReference type="CDD" id="cd00431">
    <property type="entry name" value="cysteine_hydrolases"/>
    <property type="match status" value="1"/>
</dbReference>
<dbReference type="SUPFAM" id="SSF52499">
    <property type="entry name" value="Isochorismatase-like hydrolases"/>
    <property type="match status" value="1"/>
</dbReference>
<evidence type="ECO:0000313" key="4">
    <source>
        <dbReference type="EMBL" id="KRM31874.1"/>
    </source>
</evidence>
<comment type="similarity">
    <text evidence="1">Belongs to the isochorismatase family.</text>
</comment>
<comment type="caution">
    <text evidence="4">The sequence shown here is derived from an EMBL/GenBank/DDBJ whole genome shotgun (WGS) entry which is preliminary data.</text>
</comment>
<dbReference type="GO" id="GO:0016787">
    <property type="term" value="F:hydrolase activity"/>
    <property type="evidence" value="ECO:0007669"/>
    <property type="project" value="UniProtKB-KW"/>
</dbReference>
<accession>X0PGS9</accession>
<dbReference type="AlphaFoldDB" id="X0PGS9"/>
<dbReference type="STRING" id="1423734.FC83_GL000556"/>
<dbReference type="OrthoDB" id="9796485at2"/>
<dbReference type="PANTHER" id="PTHR43540">
    <property type="entry name" value="PEROXYUREIDOACRYLATE/UREIDOACRYLATE AMIDOHYDROLASE-RELATED"/>
    <property type="match status" value="1"/>
</dbReference>
<feature type="domain" description="Isochorismatase-like" evidence="3">
    <location>
        <begin position="12"/>
        <end position="185"/>
    </location>
</feature>
<evidence type="ECO:0000313" key="5">
    <source>
        <dbReference type="Proteomes" id="UP000051236"/>
    </source>
</evidence>